<evidence type="ECO:0000313" key="3">
    <source>
        <dbReference type="EMBL" id="QFY58517.1"/>
    </source>
</evidence>
<evidence type="ECO:0000313" key="5">
    <source>
        <dbReference type="Proteomes" id="UP000344571"/>
    </source>
</evidence>
<dbReference type="Proteomes" id="UP000344571">
    <property type="component" value="Chromosome"/>
</dbReference>
<evidence type="ECO:0000313" key="4">
    <source>
        <dbReference type="Proteomes" id="UP000243750"/>
    </source>
</evidence>
<dbReference type="EMBL" id="NWMT01000266">
    <property type="protein sequence ID" value="PCC97325.1"/>
    <property type="molecule type" value="Genomic_DNA"/>
</dbReference>
<proteinExistence type="predicted"/>
<dbReference type="EMBL" id="CP033116">
    <property type="protein sequence ID" value="QFY58517.1"/>
    <property type="molecule type" value="Genomic_DNA"/>
</dbReference>
<keyword evidence="5" id="KW-1185">Reference proteome</keyword>
<feature type="region of interest" description="Disordered" evidence="1">
    <location>
        <begin position="1"/>
        <end position="26"/>
    </location>
</feature>
<name>A0AA91TYL8_9GAMM</name>
<reference evidence="3 5" key="2">
    <citation type="submission" date="2018-10" db="EMBL/GenBank/DDBJ databases">
        <title>Complete genome sequence of Pseudomonas pelagia strain Kongs-67.</title>
        <authorList>
            <person name="Sinha R.K."/>
            <person name="Krishnan K."/>
        </authorList>
    </citation>
    <scope>NUCLEOTIDE SEQUENCE [LARGE SCALE GENOMIC DNA]</scope>
    <source>
        <strain evidence="3 5">Kongs-67</strain>
    </source>
</reference>
<gene>
    <name evidence="2" type="ORF">CO192_21380</name>
    <name evidence="3" type="ORF">EAO82_20460</name>
</gene>
<protein>
    <recommendedName>
        <fullName evidence="6">Homeodomain-like domain-containing protein</fullName>
    </recommendedName>
</protein>
<sequence>MPQEFDPNALAKRLRQDSLARRKKPYRTSRLDKYTGELLRLHEAGARPAELQRWLLEQRVRVTHSTVARWLKRKGATNGEIC</sequence>
<evidence type="ECO:0000313" key="2">
    <source>
        <dbReference type="EMBL" id="PCC97325.1"/>
    </source>
</evidence>
<organism evidence="2 4">
    <name type="scientific">Halopseudomonas pelagia</name>
    <dbReference type="NCBI Taxonomy" id="553151"/>
    <lineage>
        <taxon>Bacteria</taxon>
        <taxon>Pseudomonadati</taxon>
        <taxon>Pseudomonadota</taxon>
        <taxon>Gammaproteobacteria</taxon>
        <taxon>Pseudomonadales</taxon>
        <taxon>Pseudomonadaceae</taxon>
        <taxon>Halopseudomonas</taxon>
    </lineage>
</organism>
<evidence type="ECO:0008006" key="6">
    <source>
        <dbReference type="Google" id="ProtNLM"/>
    </source>
</evidence>
<dbReference type="Proteomes" id="UP000243750">
    <property type="component" value="Unassembled WGS sequence"/>
</dbReference>
<dbReference type="AlphaFoldDB" id="A0AA91TYL8"/>
<dbReference type="RefSeq" id="WP_096348559.1">
    <property type="nucleotide sequence ID" value="NZ_CP033116.1"/>
</dbReference>
<evidence type="ECO:0000256" key="1">
    <source>
        <dbReference type="SAM" id="MobiDB-lite"/>
    </source>
</evidence>
<reference evidence="2 4" key="1">
    <citation type="submission" date="2017-09" db="EMBL/GenBank/DDBJ databases">
        <title>Bacterial and phytoplankton interrelationship in Kongsfjorden, an Arctic fjord.</title>
        <authorList>
            <person name="Sinha R."/>
            <person name="Krishnan K."/>
        </authorList>
    </citation>
    <scope>NUCLEOTIDE SEQUENCE [LARGE SCALE GENOMIC DNA]</scope>
    <source>
        <strain evidence="2 4">58</strain>
    </source>
</reference>
<accession>A0AA91TYL8</accession>